<keyword evidence="1" id="KW-0808">Transferase</keyword>
<keyword evidence="4" id="KW-0689">Ribosomal protein</keyword>
<reference evidence="4 5" key="1">
    <citation type="submission" date="2017-10" db="EMBL/GenBank/DDBJ databases">
        <title>Sequencing the genomes of 1000 actinobacteria strains.</title>
        <authorList>
            <person name="Klenk H.-P."/>
        </authorList>
    </citation>
    <scope>NUCLEOTIDE SEQUENCE [LARGE SCALE GENOMIC DNA]</scope>
    <source>
        <strain evidence="4 5">DSM 21838</strain>
    </source>
</reference>
<dbReference type="Gene3D" id="3.40.630.30">
    <property type="match status" value="1"/>
</dbReference>
<dbReference type="GO" id="GO:0016747">
    <property type="term" value="F:acyltransferase activity, transferring groups other than amino-acyl groups"/>
    <property type="evidence" value="ECO:0007669"/>
    <property type="project" value="InterPro"/>
</dbReference>
<sequence length="163" mass="17228">MLTRMALPAELPVEGGAVILRRATEADVPAIVGLLAADQLGATREGGDLAPYLDAFAAVDADPAQLLVVATARGEVAGTLQLTFIPGLARRGAVRAQIEAVRVGAAHRAAGLGTAMVGWAVAEARRRGCALVQLTTDKRRTRARRFYERLGFTASYEGMKLFL</sequence>
<keyword evidence="2" id="KW-0012">Acyltransferase</keyword>
<dbReference type="AlphaFoldDB" id="A0A2A9EPY4"/>
<evidence type="ECO:0000256" key="1">
    <source>
        <dbReference type="ARBA" id="ARBA00022679"/>
    </source>
</evidence>
<keyword evidence="5" id="KW-1185">Reference proteome</keyword>
<dbReference type="SUPFAM" id="SSF55729">
    <property type="entry name" value="Acyl-CoA N-acyltransferases (Nat)"/>
    <property type="match status" value="1"/>
</dbReference>
<dbReference type="PROSITE" id="PS51186">
    <property type="entry name" value="GNAT"/>
    <property type="match status" value="1"/>
</dbReference>
<dbReference type="CDD" id="cd04301">
    <property type="entry name" value="NAT_SF"/>
    <property type="match status" value="1"/>
</dbReference>
<feature type="domain" description="N-acetyltransferase" evidence="3">
    <location>
        <begin position="18"/>
        <end position="163"/>
    </location>
</feature>
<dbReference type="Proteomes" id="UP000222106">
    <property type="component" value="Unassembled WGS sequence"/>
</dbReference>
<keyword evidence="4" id="KW-0687">Ribonucleoprotein</keyword>
<evidence type="ECO:0000313" key="4">
    <source>
        <dbReference type="EMBL" id="PFG40591.1"/>
    </source>
</evidence>
<organism evidence="4 5">
    <name type="scientific">Georgenia soli</name>
    <dbReference type="NCBI Taxonomy" id="638953"/>
    <lineage>
        <taxon>Bacteria</taxon>
        <taxon>Bacillati</taxon>
        <taxon>Actinomycetota</taxon>
        <taxon>Actinomycetes</taxon>
        <taxon>Micrococcales</taxon>
        <taxon>Bogoriellaceae</taxon>
        <taxon>Georgenia</taxon>
    </lineage>
</organism>
<comment type="caution">
    <text evidence="4">The sequence shown here is derived from an EMBL/GenBank/DDBJ whole genome shotgun (WGS) entry which is preliminary data.</text>
</comment>
<gene>
    <name evidence="4" type="ORF">ATJ97_3121</name>
</gene>
<accession>A0A2A9EPY4</accession>
<evidence type="ECO:0000313" key="5">
    <source>
        <dbReference type="Proteomes" id="UP000222106"/>
    </source>
</evidence>
<dbReference type="InterPro" id="IPR000182">
    <property type="entry name" value="GNAT_dom"/>
</dbReference>
<name>A0A2A9EPY4_9MICO</name>
<evidence type="ECO:0000256" key="2">
    <source>
        <dbReference type="ARBA" id="ARBA00023315"/>
    </source>
</evidence>
<dbReference type="Pfam" id="PF00583">
    <property type="entry name" value="Acetyltransf_1"/>
    <property type="match status" value="1"/>
</dbReference>
<dbReference type="InterPro" id="IPR016181">
    <property type="entry name" value="Acyl_CoA_acyltransferase"/>
</dbReference>
<proteinExistence type="predicted"/>
<dbReference type="InterPro" id="IPR050832">
    <property type="entry name" value="Bact_Acetyltransf"/>
</dbReference>
<dbReference type="EMBL" id="PDJI01000004">
    <property type="protein sequence ID" value="PFG40591.1"/>
    <property type="molecule type" value="Genomic_DNA"/>
</dbReference>
<dbReference type="GO" id="GO:0005840">
    <property type="term" value="C:ribosome"/>
    <property type="evidence" value="ECO:0007669"/>
    <property type="project" value="UniProtKB-KW"/>
</dbReference>
<evidence type="ECO:0000259" key="3">
    <source>
        <dbReference type="PROSITE" id="PS51186"/>
    </source>
</evidence>
<protein>
    <submittedName>
        <fullName evidence="4">Ribosomal protein S18 acetylase RimI-like enzyme</fullName>
    </submittedName>
</protein>
<dbReference type="PANTHER" id="PTHR43877:SF2">
    <property type="entry name" value="AMINOALKYLPHOSPHONATE N-ACETYLTRANSFERASE-RELATED"/>
    <property type="match status" value="1"/>
</dbReference>
<dbReference type="PANTHER" id="PTHR43877">
    <property type="entry name" value="AMINOALKYLPHOSPHONATE N-ACETYLTRANSFERASE-RELATED-RELATED"/>
    <property type="match status" value="1"/>
</dbReference>